<sequence>MSFLRNKLDQLRKPFGKGEKWEKFAPAINAFDTFLFVPNHTTKKGAHIRDAVDLKRTMITVVIALLPALIYGIYNTGYQHFTQLGESFTFMDAFLHGAAKIVPMIIVSYAVGLAIEFAFAVYRGHEVNEGFLVTGLLIPMIMPVDIPLWMVAISVVFAVLIGKEAFGGTGMNILNPALTARAFAFFAYPTYMSGNKVWVSEATHVDAISGETILGSLAAGREAGYDMWSMFAGSIPGSIAETSTLWILVGAAILILTGVGSWRIMLGGVIGAAFMGFLFNLWGVNALMSFPWYEHLLVGGFAFGIVFMATDPVSAAQTFKGKWIYGILVGIFCIMIRVFNPAYPEGVMLAILLMNVFAPTIDHYVVEANVKRRKKRLEAAKVKTA</sequence>
<name>A0ABY3YHE0_9FLAO</name>
<keyword evidence="4 16" id="KW-0597">Phosphoprotein</keyword>
<feature type="transmembrane region" description="Helical" evidence="16">
    <location>
        <begin position="322"/>
        <end position="340"/>
    </location>
</feature>
<comment type="cofactor">
    <cofactor evidence="16">
        <name>FMN</name>
        <dbReference type="ChEBI" id="CHEBI:58210"/>
    </cofactor>
</comment>
<comment type="subunit">
    <text evidence="16">Composed of six subunits; NqrA, NqrB, NqrC, NqrD, NqrE and NqrF.</text>
</comment>
<evidence type="ECO:0000256" key="13">
    <source>
        <dbReference type="ARBA" id="ARBA00023075"/>
    </source>
</evidence>
<keyword evidence="1 16" id="KW-0813">Transport</keyword>
<dbReference type="InterPro" id="IPR010966">
    <property type="entry name" value="NqrB"/>
</dbReference>
<keyword evidence="6 16" id="KW-0288">FMN</keyword>
<evidence type="ECO:0000256" key="7">
    <source>
        <dbReference type="ARBA" id="ARBA00022692"/>
    </source>
</evidence>
<dbReference type="NCBIfam" id="NF003756">
    <property type="entry name" value="PRK05349.1"/>
    <property type="match status" value="1"/>
</dbReference>
<evidence type="ECO:0000256" key="15">
    <source>
        <dbReference type="ARBA" id="ARBA00023201"/>
    </source>
</evidence>
<dbReference type="PANTHER" id="PTHR30578">
    <property type="entry name" value="ELECTRON TRANSPORT COMPLEX PROTEIN RNFD"/>
    <property type="match status" value="1"/>
</dbReference>
<evidence type="ECO:0000256" key="10">
    <source>
        <dbReference type="ARBA" id="ARBA00023027"/>
    </source>
</evidence>
<evidence type="ECO:0000256" key="8">
    <source>
        <dbReference type="ARBA" id="ARBA00022967"/>
    </source>
</evidence>
<feature type="transmembrane region" description="Helical" evidence="16">
    <location>
        <begin position="346"/>
        <end position="366"/>
    </location>
</feature>
<feature type="transmembrane region" description="Helical" evidence="16">
    <location>
        <begin position="57"/>
        <end position="74"/>
    </location>
</feature>
<dbReference type="EMBL" id="CP094326">
    <property type="protein sequence ID" value="UNY97335.1"/>
    <property type="molecule type" value="Genomic_DNA"/>
</dbReference>
<feature type="modified residue" description="FMN phosphoryl threonine" evidence="16">
    <location>
        <position position="212"/>
    </location>
</feature>
<feature type="transmembrane region" description="Helical" evidence="16">
    <location>
        <begin position="131"/>
        <end position="161"/>
    </location>
</feature>
<evidence type="ECO:0000256" key="4">
    <source>
        <dbReference type="ARBA" id="ARBA00022553"/>
    </source>
</evidence>
<evidence type="ECO:0000256" key="12">
    <source>
        <dbReference type="ARBA" id="ARBA00023065"/>
    </source>
</evidence>
<evidence type="ECO:0000256" key="11">
    <source>
        <dbReference type="ARBA" id="ARBA00023053"/>
    </source>
</evidence>
<comment type="function">
    <text evidence="16">NQR complex catalyzes the reduction of ubiquinone-1 to ubiquinol by two successive reactions, coupled with the transport of Na(+) ions from the cytoplasm to the periplasm. NqrA to NqrE are probably involved in the second step, the conversion of ubisemiquinone to ubiquinol.</text>
</comment>
<keyword evidence="2 16" id="KW-1003">Cell membrane</keyword>
<organism evidence="17 18">
    <name type="scientific">Zhouia spongiae</name>
    <dbReference type="NCBI Taxonomy" id="2202721"/>
    <lineage>
        <taxon>Bacteria</taxon>
        <taxon>Pseudomonadati</taxon>
        <taxon>Bacteroidota</taxon>
        <taxon>Flavobacteriia</taxon>
        <taxon>Flavobacteriales</taxon>
        <taxon>Flavobacteriaceae</taxon>
        <taxon>Zhouia</taxon>
    </lineage>
</organism>
<evidence type="ECO:0000256" key="14">
    <source>
        <dbReference type="ARBA" id="ARBA00023136"/>
    </source>
</evidence>
<keyword evidence="18" id="KW-1185">Reference proteome</keyword>
<evidence type="ECO:0000313" key="18">
    <source>
        <dbReference type="Proteomes" id="UP000829476"/>
    </source>
</evidence>
<keyword evidence="13 16" id="KW-0830">Ubiquinone</keyword>
<keyword evidence="10 16" id="KW-0520">NAD</keyword>
<feature type="transmembrane region" description="Helical" evidence="16">
    <location>
        <begin position="290"/>
        <end position="310"/>
    </location>
</feature>
<dbReference type="RefSeq" id="WP_242935748.1">
    <property type="nucleotide sequence ID" value="NZ_CP094326.1"/>
</dbReference>
<evidence type="ECO:0000256" key="2">
    <source>
        <dbReference type="ARBA" id="ARBA00022475"/>
    </source>
</evidence>
<dbReference type="Proteomes" id="UP000829476">
    <property type="component" value="Chromosome"/>
</dbReference>
<keyword evidence="12 16" id="KW-0406">Ion transport</keyword>
<keyword evidence="3" id="KW-0997">Cell inner membrane</keyword>
<dbReference type="PIRSF" id="PIRSF016055">
    <property type="entry name" value="NADH-UbQ_OxRdtase_B_su"/>
    <property type="match status" value="1"/>
</dbReference>
<evidence type="ECO:0000313" key="17">
    <source>
        <dbReference type="EMBL" id="UNY97335.1"/>
    </source>
</evidence>
<evidence type="ECO:0000256" key="16">
    <source>
        <dbReference type="HAMAP-Rule" id="MF_00426"/>
    </source>
</evidence>
<dbReference type="Pfam" id="PF03116">
    <property type="entry name" value="NQR2_RnfD_RnfE"/>
    <property type="match status" value="1"/>
</dbReference>
<dbReference type="NCBIfam" id="TIGR01937">
    <property type="entry name" value="nqrB"/>
    <property type="match status" value="1"/>
</dbReference>
<keyword evidence="7 16" id="KW-0812">Transmembrane</keyword>
<comment type="similarity">
    <text evidence="16">Belongs to the NqrB/RnfD family.</text>
</comment>
<accession>A0ABY3YHE0</accession>
<keyword evidence="5 16" id="KW-0285">Flavoprotein</keyword>
<protein>
    <recommendedName>
        <fullName evidence="16">Na(+)-translocating NADH-quinone reductase subunit B</fullName>
        <shortName evidence="16">Na(+)-NQR subunit B</shortName>
        <shortName evidence="16">Na(+)-translocating NQR subunit B</shortName>
        <ecNumber evidence="16">7.2.1.1</ecNumber>
    </recommendedName>
    <alternativeName>
        <fullName evidence="16">NQR complex subunit B</fullName>
    </alternativeName>
    <alternativeName>
        <fullName evidence="16">NQR-1 subunit B</fullName>
    </alternativeName>
</protein>
<keyword evidence="9 16" id="KW-1133">Transmembrane helix</keyword>
<comment type="subcellular location">
    <subcellularLocation>
        <location evidence="16">Cell membrane</location>
        <topology evidence="16">Multi-pass membrane protein</topology>
    </subcellularLocation>
</comment>
<keyword evidence="15 16" id="KW-0739">Sodium transport</keyword>
<keyword evidence="14 16" id="KW-0472">Membrane</keyword>
<evidence type="ECO:0000256" key="6">
    <source>
        <dbReference type="ARBA" id="ARBA00022643"/>
    </source>
</evidence>
<reference evidence="17 18" key="1">
    <citation type="journal article" date="2018" name="Int. J. Syst. Evol. Microbiol.">
        <title>Zhouia spongiae sp. nov., isolated from a marine sponge.</title>
        <authorList>
            <person name="Zhuang L."/>
            <person name="Lin B."/>
            <person name="Qin F."/>
            <person name="Luo L."/>
        </authorList>
    </citation>
    <scope>NUCLEOTIDE SEQUENCE [LARGE SCALE GENOMIC DNA]</scope>
    <source>
        <strain evidence="17 18">HN-Y44</strain>
    </source>
</reference>
<dbReference type="InterPro" id="IPR004338">
    <property type="entry name" value="NqrB/RnfD"/>
</dbReference>
<feature type="transmembrane region" description="Helical" evidence="16">
    <location>
        <begin position="235"/>
        <end position="257"/>
    </location>
</feature>
<gene>
    <name evidence="16" type="primary">nqrB</name>
    <name evidence="17" type="ORF">MQE36_09525</name>
</gene>
<evidence type="ECO:0000256" key="5">
    <source>
        <dbReference type="ARBA" id="ARBA00022630"/>
    </source>
</evidence>
<keyword evidence="8 16" id="KW-1278">Translocase</keyword>
<comment type="catalytic activity">
    <reaction evidence="16">
        <text>a ubiquinone + n Na(+)(in) + NADH + H(+) = a ubiquinol + n Na(+)(out) + NAD(+)</text>
        <dbReference type="Rhea" id="RHEA:47748"/>
        <dbReference type="Rhea" id="RHEA-COMP:9565"/>
        <dbReference type="Rhea" id="RHEA-COMP:9566"/>
        <dbReference type="ChEBI" id="CHEBI:15378"/>
        <dbReference type="ChEBI" id="CHEBI:16389"/>
        <dbReference type="ChEBI" id="CHEBI:17976"/>
        <dbReference type="ChEBI" id="CHEBI:29101"/>
        <dbReference type="ChEBI" id="CHEBI:57540"/>
        <dbReference type="ChEBI" id="CHEBI:57945"/>
        <dbReference type="EC" id="7.2.1.1"/>
    </reaction>
</comment>
<feature type="transmembrane region" description="Helical" evidence="16">
    <location>
        <begin position="264"/>
        <end position="284"/>
    </location>
</feature>
<dbReference type="EC" id="7.2.1.1" evidence="16"/>
<evidence type="ECO:0000256" key="3">
    <source>
        <dbReference type="ARBA" id="ARBA00022519"/>
    </source>
</evidence>
<keyword evidence="11 16" id="KW-0915">Sodium</keyword>
<dbReference type="PANTHER" id="PTHR30578:SF1">
    <property type="entry name" value="NA(+)-TRANSLOCATING NADH-QUINONE REDUCTASE SUBUNIT B"/>
    <property type="match status" value="1"/>
</dbReference>
<evidence type="ECO:0000256" key="1">
    <source>
        <dbReference type="ARBA" id="ARBA00022448"/>
    </source>
</evidence>
<feature type="transmembrane region" description="Helical" evidence="16">
    <location>
        <begin position="94"/>
        <end position="119"/>
    </location>
</feature>
<proteinExistence type="inferred from homology"/>
<evidence type="ECO:0000256" key="9">
    <source>
        <dbReference type="ARBA" id="ARBA00022989"/>
    </source>
</evidence>
<dbReference type="HAMAP" id="MF_00426">
    <property type="entry name" value="NqrB"/>
    <property type="match status" value="1"/>
</dbReference>